<proteinExistence type="predicted"/>
<evidence type="ECO:0000313" key="1">
    <source>
        <dbReference type="EMBL" id="KAJ5512484.1"/>
    </source>
</evidence>
<reference evidence="1" key="1">
    <citation type="submission" date="2022-12" db="EMBL/GenBank/DDBJ databases">
        <authorList>
            <person name="Petersen C."/>
        </authorList>
    </citation>
    <scope>NUCLEOTIDE SEQUENCE</scope>
    <source>
        <strain evidence="1">IBT 29495</strain>
    </source>
</reference>
<name>A0A9W9XYA9_9EURO</name>
<sequence>MFWSNLAMGMSVDAGAGGLATDHRWVPQSITPGADWVGKKRAACVRSASNAIMACGVEAV</sequence>
<dbReference type="Proteomes" id="UP001149954">
    <property type="component" value="Unassembled WGS sequence"/>
</dbReference>
<comment type="caution">
    <text evidence="1">The sequence shown here is derived from an EMBL/GenBank/DDBJ whole genome shotgun (WGS) entry which is preliminary data.</text>
</comment>
<accession>A0A9W9XYA9</accession>
<reference evidence="1" key="2">
    <citation type="journal article" date="2023" name="IMA Fungus">
        <title>Comparative genomic study of the Penicillium genus elucidates a diverse pangenome and 15 lateral gene transfer events.</title>
        <authorList>
            <person name="Petersen C."/>
            <person name="Sorensen T."/>
            <person name="Nielsen M.R."/>
            <person name="Sondergaard T.E."/>
            <person name="Sorensen J.L."/>
            <person name="Fitzpatrick D.A."/>
            <person name="Frisvad J.C."/>
            <person name="Nielsen K.L."/>
        </authorList>
    </citation>
    <scope>NUCLEOTIDE SEQUENCE</scope>
    <source>
        <strain evidence="1">IBT 29495</strain>
    </source>
</reference>
<organism evidence="1 2">
    <name type="scientific">Penicillium fimorum</name>
    <dbReference type="NCBI Taxonomy" id="1882269"/>
    <lineage>
        <taxon>Eukaryota</taxon>
        <taxon>Fungi</taxon>
        <taxon>Dikarya</taxon>
        <taxon>Ascomycota</taxon>
        <taxon>Pezizomycotina</taxon>
        <taxon>Eurotiomycetes</taxon>
        <taxon>Eurotiomycetidae</taxon>
        <taxon>Eurotiales</taxon>
        <taxon>Aspergillaceae</taxon>
        <taxon>Penicillium</taxon>
    </lineage>
</organism>
<protein>
    <submittedName>
        <fullName evidence="1">Uncharacterized protein</fullName>
    </submittedName>
</protein>
<dbReference type="EMBL" id="JAPWDS010000002">
    <property type="protein sequence ID" value="KAJ5512484.1"/>
    <property type="molecule type" value="Genomic_DNA"/>
</dbReference>
<dbReference type="AlphaFoldDB" id="A0A9W9XYA9"/>
<gene>
    <name evidence="1" type="ORF">N7463_002036</name>
</gene>
<evidence type="ECO:0000313" key="2">
    <source>
        <dbReference type="Proteomes" id="UP001149954"/>
    </source>
</evidence>
<keyword evidence="2" id="KW-1185">Reference proteome</keyword>